<feature type="compositionally biased region" description="Acidic residues" evidence="1">
    <location>
        <begin position="135"/>
        <end position="156"/>
    </location>
</feature>
<feature type="region of interest" description="Disordered" evidence="1">
    <location>
        <begin position="111"/>
        <end position="171"/>
    </location>
</feature>
<organism evidence="2 3">
    <name type="scientific">Tolypocladium paradoxum</name>
    <dbReference type="NCBI Taxonomy" id="94208"/>
    <lineage>
        <taxon>Eukaryota</taxon>
        <taxon>Fungi</taxon>
        <taxon>Dikarya</taxon>
        <taxon>Ascomycota</taxon>
        <taxon>Pezizomycotina</taxon>
        <taxon>Sordariomycetes</taxon>
        <taxon>Hypocreomycetidae</taxon>
        <taxon>Hypocreales</taxon>
        <taxon>Ophiocordycipitaceae</taxon>
        <taxon>Tolypocladium</taxon>
    </lineage>
</organism>
<name>A0A2S4LAY4_9HYPO</name>
<feature type="region of interest" description="Disordered" evidence="1">
    <location>
        <begin position="190"/>
        <end position="243"/>
    </location>
</feature>
<dbReference type="Proteomes" id="UP000237481">
    <property type="component" value="Unassembled WGS sequence"/>
</dbReference>
<protein>
    <submittedName>
        <fullName evidence="2">Uncharacterized protein</fullName>
    </submittedName>
</protein>
<feature type="compositionally biased region" description="Polar residues" evidence="1">
    <location>
        <begin position="58"/>
        <end position="70"/>
    </location>
</feature>
<sequence length="385" mass="41905">MPSVDQPRARAQSIPARLPVDRREAGRIPYRASPSSSPRPDAHDDEDSRPLDCDVETPSASTVDSKPQQARQDDDMLSLPHINSSSSDIAAPAPALPAKSALRASRLLASLQQKASSEERPILPHAAPHQVYLSSEEDASSSADDFSDFDELDSDSEQSQQSSGSRASHEVTARVVTVVFHGRPSIVELPRRASASGSTDARRPATGILRTVTEPTLRTRSISSSSSTAFQHPPRSSSMLPSGFEKKRPQFLTIDPFAAKTSDHDEQESARTPKTPTAMLRKTLSLVRKRSKPVLNQSAARPRESFSTHPSPMAQVGEEAEPDTPREACPANKAPASYHDIMRSARRNAEVPTPKAEVTSPLSPDTHRSRFRRGLSISRPRSIRA</sequence>
<dbReference type="STRING" id="94208.A0A2S4LAY4"/>
<feature type="compositionally biased region" description="Low complexity" evidence="1">
    <location>
        <begin position="27"/>
        <end position="39"/>
    </location>
</feature>
<dbReference type="AlphaFoldDB" id="A0A2S4LAY4"/>
<feature type="compositionally biased region" description="Basic and acidic residues" evidence="1">
    <location>
        <begin position="40"/>
        <end position="52"/>
    </location>
</feature>
<feature type="compositionally biased region" description="Basic and acidic residues" evidence="1">
    <location>
        <begin position="261"/>
        <end position="271"/>
    </location>
</feature>
<evidence type="ECO:0000313" key="3">
    <source>
        <dbReference type="Proteomes" id="UP000237481"/>
    </source>
</evidence>
<keyword evidence="3" id="KW-1185">Reference proteome</keyword>
<feature type="region of interest" description="Disordered" evidence="1">
    <location>
        <begin position="1"/>
        <end position="97"/>
    </location>
</feature>
<dbReference type="OrthoDB" id="4838114at2759"/>
<proteinExistence type="predicted"/>
<feature type="compositionally biased region" description="Low complexity" evidence="1">
    <location>
        <begin position="84"/>
        <end position="97"/>
    </location>
</feature>
<evidence type="ECO:0000256" key="1">
    <source>
        <dbReference type="SAM" id="MobiDB-lite"/>
    </source>
</evidence>
<comment type="caution">
    <text evidence="2">The sequence shown here is derived from an EMBL/GenBank/DDBJ whole genome shotgun (WGS) entry which is preliminary data.</text>
</comment>
<reference evidence="2 3" key="1">
    <citation type="submission" date="2018-01" db="EMBL/GenBank/DDBJ databases">
        <title>Harnessing the power of phylogenomics to disentangle the directionality and signatures of interkingdom host jumping in the parasitic fungal genus Tolypocladium.</title>
        <authorList>
            <person name="Quandt C.A."/>
            <person name="Patterson W."/>
            <person name="Spatafora J.W."/>
        </authorList>
    </citation>
    <scope>NUCLEOTIDE SEQUENCE [LARGE SCALE GENOMIC DNA]</scope>
    <source>
        <strain evidence="2 3">NRBC 100945</strain>
    </source>
</reference>
<evidence type="ECO:0000313" key="2">
    <source>
        <dbReference type="EMBL" id="POR39581.1"/>
    </source>
</evidence>
<feature type="compositionally biased region" description="Basic and acidic residues" evidence="1">
    <location>
        <begin position="340"/>
        <end position="349"/>
    </location>
</feature>
<accession>A0A2S4LAY4</accession>
<dbReference type="EMBL" id="PKSG01000030">
    <property type="protein sequence ID" value="POR39581.1"/>
    <property type="molecule type" value="Genomic_DNA"/>
</dbReference>
<feature type="compositionally biased region" description="Polar residues" evidence="1">
    <location>
        <begin position="228"/>
        <end position="240"/>
    </location>
</feature>
<gene>
    <name evidence="2" type="ORF">TPAR_00226</name>
</gene>
<feature type="region of interest" description="Disordered" evidence="1">
    <location>
        <begin position="257"/>
        <end position="385"/>
    </location>
</feature>